<accession>A0ABV0MH25</accession>
<dbReference type="Proteomes" id="UP001476798">
    <property type="component" value="Unassembled WGS sequence"/>
</dbReference>
<protein>
    <submittedName>
        <fullName evidence="1">Uncharacterized protein</fullName>
    </submittedName>
</protein>
<reference evidence="1 2" key="1">
    <citation type="submission" date="2021-06" db="EMBL/GenBank/DDBJ databases">
        <authorList>
            <person name="Palmer J.M."/>
        </authorList>
    </citation>
    <scope>NUCLEOTIDE SEQUENCE [LARGE SCALE GENOMIC DNA]</scope>
    <source>
        <strain evidence="1 2">GA_2019</strain>
        <tissue evidence="1">Muscle</tissue>
    </source>
</reference>
<comment type="caution">
    <text evidence="1">The sequence shown here is derived from an EMBL/GenBank/DDBJ whole genome shotgun (WGS) entry which is preliminary data.</text>
</comment>
<gene>
    <name evidence="1" type="ORF">GOODEAATRI_011928</name>
</gene>
<evidence type="ECO:0000313" key="1">
    <source>
        <dbReference type="EMBL" id="MEQ2158400.1"/>
    </source>
</evidence>
<proteinExistence type="predicted"/>
<organism evidence="1 2">
    <name type="scientific">Goodea atripinnis</name>
    <dbReference type="NCBI Taxonomy" id="208336"/>
    <lineage>
        <taxon>Eukaryota</taxon>
        <taxon>Metazoa</taxon>
        <taxon>Chordata</taxon>
        <taxon>Craniata</taxon>
        <taxon>Vertebrata</taxon>
        <taxon>Euteleostomi</taxon>
        <taxon>Actinopterygii</taxon>
        <taxon>Neopterygii</taxon>
        <taxon>Teleostei</taxon>
        <taxon>Neoteleostei</taxon>
        <taxon>Acanthomorphata</taxon>
        <taxon>Ovalentaria</taxon>
        <taxon>Atherinomorphae</taxon>
        <taxon>Cyprinodontiformes</taxon>
        <taxon>Goodeidae</taxon>
        <taxon>Goodea</taxon>
    </lineage>
</organism>
<evidence type="ECO:0000313" key="2">
    <source>
        <dbReference type="Proteomes" id="UP001476798"/>
    </source>
</evidence>
<name>A0ABV0MH25_9TELE</name>
<dbReference type="EMBL" id="JAHRIO010000746">
    <property type="protein sequence ID" value="MEQ2158400.1"/>
    <property type="molecule type" value="Genomic_DNA"/>
</dbReference>
<sequence>MQMQSTVYRFLFDKNKKRIIRCISLHSMMLPPAGFALEMVCSGSCTVSVFCRRSYVALSDKISTENTCKVYGCNVTKCEKSKSCMSTFARHCLGLEGLVLLEENIFKGTQITTMQDFKQLFADLILDVRHSFRCQTLLVSSNLT</sequence>
<keyword evidence="2" id="KW-1185">Reference proteome</keyword>